<feature type="chain" id="PRO_5021236496" description="DUF19 domain-containing protein" evidence="1">
    <location>
        <begin position="18"/>
        <end position="237"/>
    </location>
</feature>
<evidence type="ECO:0000256" key="1">
    <source>
        <dbReference type="SAM" id="SignalP"/>
    </source>
</evidence>
<gene>
    <name evidence="2" type="ORF">AVEN_270725_1</name>
</gene>
<accession>A0A4Y2JPK1</accession>
<dbReference type="EMBL" id="BGPR01003670">
    <property type="protein sequence ID" value="GBM91066.1"/>
    <property type="molecule type" value="Genomic_DNA"/>
</dbReference>
<protein>
    <recommendedName>
        <fullName evidence="4">DUF19 domain-containing protein</fullName>
    </recommendedName>
</protein>
<comment type="caution">
    <text evidence="2">The sequence shown here is derived from an EMBL/GenBank/DDBJ whole genome shotgun (WGS) entry which is preliminary data.</text>
</comment>
<keyword evidence="1" id="KW-0732">Signal</keyword>
<evidence type="ECO:0000313" key="2">
    <source>
        <dbReference type="EMBL" id="GBM91066.1"/>
    </source>
</evidence>
<keyword evidence="3" id="KW-1185">Reference proteome</keyword>
<organism evidence="2 3">
    <name type="scientific">Araneus ventricosus</name>
    <name type="common">Orbweaver spider</name>
    <name type="synonym">Epeira ventricosa</name>
    <dbReference type="NCBI Taxonomy" id="182803"/>
    <lineage>
        <taxon>Eukaryota</taxon>
        <taxon>Metazoa</taxon>
        <taxon>Ecdysozoa</taxon>
        <taxon>Arthropoda</taxon>
        <taxon>Chelicerata</taxon>
        <taxon>Arachnida</taxon>
        <taxon>Araneae</taxon>
        <taxon>Araneomorphae</taxon>
        <taxon>Entelegynae</taxon>
        <taxon>Araneoidea</taxon>
        <taxon>Araneidae</taxon>
        <taxon>Araneus</taxon>
    </lineage>
</organism>
<evidence type="ECO:0008006" key="4">
    <source>
        <dbReference type="Google" id="ProtNLM"/>
    </source>
</evidence>
<dbReference type="OrthoDB" id="6410656at2759"/>
<evidence type="ECO:0000313" key="3">
    <source>
        <dbReference type="Proteomes" id="UP000499080"/>
    </source>
</evidence>
<reference evidence="2 3" key="1">
    <citation type="journal article" date="2019" name="Sci. Rep.">
        <title>Orb-weaving spider Araneus ventricosus genome elucidates the spidroin gene catalogue.</title>
        <authorList>
            <person name="Kono N."/>
            <person name="Nakamura H."/>
            <person name="Ohtoshi R."/>
            <person name="Moran D.A.P."/>
            <person name="Shinohara A."/>
            <person name="Yoshida Y."/>
            <person name="Fujiwara M."/>
            <person name="Mori M."/>
            <person name="Tomita M."/>
            <person name="Arakawa K."/>
        </authorList>
    </citation>
    <scope>NUCLEOTIDE SEQUENCE [LARGE SCALE GENOMIC DNA]</scope>
</reference>
<feature type="signal peptide" evidence="1">
    <location>
        <begin position="1"/>
        <end position="17"/>
    </location>
</feature>
<sequence length="237" mass="26742">MFTSAIILFGLWNGVLGSETACQVLAEKDCSFDAISPEILPGNLAELEKDCQKLYKLKQCIKDSVKKCLEDGSDDLTVDKGALERLKENKRLIDLTTEICQKDSDLHSRFVQDMACFREVTEAENKEQSCTDYSDSVRAHLQSRIDLKLEKMQDYVGRNPIYECLGVLSDMNCYVSKYNEKCGSRAKDTALEIIEKGSSLDVQCPEAIRIDMVELVDAWKSISKKGVFIRELILSDI</sequence>
<dbReference type="Proteomes" id="UP000499080">
    <property type="component" value="Unassembled WGS sequence"/>
</dbReference>
<proteinExistence type="predicted"/>
<name>A0A4Y2JPK1_ARAVE</name>
<dbReference type="AlphaFoldDB" id="A0A4Y2JPK1"/>